<dbReference type="HOGENOM" id="CLU_3196613_0_0_11"/>
<organism evidence="2 3">
    <name type="scientific">Bifidobacterium adolescentis L2-32</name>
    <dbReference type="NCBI Taxonomy" id="411481"/>
    <lineage>
        <taxon>Bacteria</taxon>
        <taxon>Bacillati</taxon>
        <taxon>Actinomycetota</taxon>
        <taxon>Actinomycetes</taxon>
        <taxon>Bifidobacteriales</taxon>
        <taxon>Bifidobacteriaceae</taxon>
        <taxon>Bifidobacterium</taxon>
    </lineage>
</organism>
<accession>A7A9C0</accession>
<dbReference type="AlphaFoldDB" id="A7A9C0"/>
<name>A7A9C0_BIFAD</name>
<comment type="caution">
    <text evidence="2">The sequence shown here is derived from an EMBL/GenBank/DDBJ whole genome shotgun (WGS) entry which is preliminary data.</text>
</comment>
<sequence length="45" mass="4644">MSCFRKGPPSISEIPSVDPANPPSISEKAREPGAAAAKSQNYGIS</sequence>
<reference evidence="2 3" key="2">
    <citation type="submission" date="2007-05" db="EMBL/GenBank/DDBJ databases">
        <title>Draft genome sequence of Bifidobacterium adolescentis (L2-32).</title>
        <authorList>
            <person name="Sudarsanam P."/>
            <person name="Ley R."/>
            <person name="Guruge J."/>
            <person name="Turnbaugh P.J."/>
            <person name="Mahowald M."/>
            <person name="Liep D."/>
            <person name="Gordon J."/>
        </authorList>
    </citation>
    <scope>NUCLEOTIDE SEQUENCE [LARGE SCALE GENOMIC DNA]</scope>
    <source>
        <strain evidence="2 3">L2-32</strain>
    </source>
</reference>
<proteinExistence type="predicted"/>
<evidence type="ECO:0000313" key="3">
    <source>
        <dbReference type="Proteomes" id="UP000003773"/>
    </source>
</evidence>
<gene>
    <name evidence="2" type="ORF">BIFADO_02469</name>
</gene>
<evidence type="ECO:0000256" key="1">
    <source>
        <dbReference type="SAM" id="MobiDB-lite"/>
    </source>
</evidence>
<evidence type="ECO:0000313" key="2">
    <source>
        <dbReference type="EMBL" id="EDN82336.1"/>
    </source>
</evidence>
<reference evidence="2 3" key="1">
    <citation type="submission" date="2007-04" db="EMBL/GenBank/DDBJ databases">
        <authorList>
            <person name="Fulton L."/>
            <person name="Clifton S."/>
            <person name="Fulton B."/>
            <person name="Xu J."/>
            <person name="Minx P."/>
            <person name="Pepin K.H."/>
            <person name="Johnson M."/>
            <person name="Thiruvilangam P."/>
            <person name="Bhonagiri V."/>
            <person name="Nash W.E."/>
            <person name="Mardis E.R."/>
            <person name="Wilson R.K."/>
        </authorList>
    </citation>
    <scope>NUCLEOTIDE SEQUENCE [LARGE SCALE GENOMIC DNA]</scope>
    <source>
        <strain evidence="2 3">L2-32</strain>
    </source>
</reference>
<protein>
    <submittedName>
        <fullName evidence="2">Uncharacterized protein</fullName>
    </submittedName>
</protein>
<dbReference type="Proteomes" id="UP000003773">
    <property type="component" value="Unassembled WGS sequence"/>
</dbReference>
<dbReference type="EMBL" id="AAXD02000074">
    <property type="protein sequence ID" value="EDN82336.1"/>
    <property type="molecule type" value="Genomic_DNA"/>
</dbReference>
<feature type="region of interest" description="Disordered" evidence="1">
    <location>
        <begin position="1"/>
        <end position="45"/>
    </location>
</feature>